<comment type="similarity">
    <text evidence="6">Belongs to the LRR-containing bacterial E3 ligase family.</text>
</comment>
<keyword evidence="6" id="KW-1035">Host cytoplasm</keyword>
<dbReference type="Gene3D" id="3.80.10.10">
    <property type="entry name" value="Ribonuclease Inhibitor"/>
    <property type="match status" value="2"/>
</dbReference>
<dbReference type="RefSeq" id="WP_340612304.1">
    <property type="nucleotide sequence ID" value="NZ_JBBNAW010000007.1"/>
</dbReference>
<evidence type="ECO:0000256" key="5">
    <source>
        <dbReference type="ARBA" id="ARBA00023026"/>
    </source>
</evidence>
<keyword evidence="6" id="KW-0832">Ubl conjugation</keyword>
<dbReference type="InterPro" id="IPR001611">
    <property type="entry name" value="Leu-rich_rpt"/>
</dbReference>
<organism evidence="8 9">
    <name type="scientific">Pseudomonas shirazensis</name>
    <dbReference type="NCBI Taxonomy" id="2745494"/>
    <lineage>
        <taxon>Bacteria</taxon>
        <taxon>Pseudomonadati</taxon>
        <taxon>Pseudomonadota</taxon>
        <taxon>Gammaproteobacteria</taxon>
        <taxon>Pseudomonadales</taxon>
        <taxon>Pseudomonadaceae</taxon>
        <taxon>Pseudomonas</taxon>
    </lineage>
</organism>
<dbReference type="InterPro" id="IPR029487">
    <property type="entry name" value="NEL_dom"/>
</dbReference>
<dbReference type="PANTHER" id="PTHR48057">
    <property type="entry name" value="LEUCINE-RICH REPEAT SERINE/THREONINE-PROTEIN KINASE 1"/>
    <property type="match status" value="1"/>
</dbReference>
<evidence type="ECO:0000256" key="6">
    <source>
        <dbReference type="PROSITE-ProRule" id="PRU01398"/>
    </source>
</evidence>
<dbReference type="InterPro" id="IPR046673">
    <property type="entry name" value="ToxA_N"/>
</dbReference>
<dbReference type="InterPro" id="IPR052595">
    <property type="entry name" value="LRRC69/RLP"/>
</dbReference>
<feature type="active site" description="Glycyl thioester intermediate" evidence="6">
    <location>
        <position position="1658"/>
    </location>
</feature>
<dbReference type="Gene3D" id="1.20.58.360">
    <property type="entry name" value="Shigella T3SS effector IpaH defines"/>
    <property type="match status" value="1"/>
</dbReference>
<dbReference type="SUPFAM" id="SSF52058">
    <property type="entry name" value="L domain-like"/>
    <property type="match status" value="1"/>
</dbReference>
<keyword evidence="4" id="KW-0677">Repeat</keyword>
<dbReference type="EMBL" id="JBBNAW010000007">
    <property type="protein sequence ID" value="MEK2609698.1"/>
    <property type="molecule type" value="Genomic_DNA"/>
</dbReference>
<protein>
    <recommendedName>
        <fullName evidence="2">RING-type E3 ubiquitin transferase</fullName>
        <ecNumber evidence="2">2.3.2.27</ecNumber>
    </recommendedName>
</protein>
<evidence type="ECO:0000256" key="3">
    <source>
        <dbReference type="ARBA" id="ARBA00022614"/>
    </source>
</evidence>
<keyword evidence="3" id="KW-0433">Leucine-rich repeat</keyword>
<dbReference type="SMART" id="SM00369">
    <property type="entry name" value="LRR_TYP"/>
    <property type="match status" value="5"/>
</dbReference>
<gene>
    <name evidence="8" type="ORF">WLF18_11355</name>
</gene>
<evidence type="ECO:0000256" key="2">
    <source>
        <dbReference type="ARBA" id="ARBA00012483"/>
    </source>
</evidence>
<evidence type="ECO:0000259" key="7">
    <source>
        <dbReference type="PROSITE" id="PS52053"/>
    </source>
</evidence>
<evidence type="ECO:0000256" key="1">
    <source>
        <dbReference type="ARBA" id="ARBA00000900"/>
    </source>
</evidence>
<keyword evidence="9" id="KW-1185">Reference proteome</keyword>
<name>A0ABU9A040_9PSED</name>
<dbReference type="Proteomes" id="UP001386972">
    <property type="component" value="Unassembled WGS sequence"/>
</dbReference>
<keyword evidence="6" id="KW-0964">Secreted</keyword>
<dbReference type="Pfam" id="PF20178">
    <property type="entry name" value="ToxA_N"/>
    <property type="match status" value="1"/>
</dbReference>
<comment type="catalytic activity">
    <reaction evidence="1">
        <text>S-ubiquitinyl-[E2 ubiquitin-conjugating enzyme]-L-cysteine + [acceptor protein]-L-lysine = [E2 ubiquitin-conjugating enzyme]-L-cysteine + N(6)-ubiquitinyl-[acceptor protein]-L-lysine.</text>
        <dbReference type="EC" id="2.3.2.27"/>
    </reaction>
</comment>
<keyword evidence="5" id="KW-0843">Virulence</keyword>
<dbReference type="EC" id="2.3.2.27" evidence="2"/>
<evidence type="ECO:0000313" key="9">
    <source>
        <dbReference type="Proteomes" id="UP001386972"/>
    </source>
</evidence>
<accession>A0ABU9A040</accession>
<comment type="PTM">
    <text evidence="6">Ubiquitinated in the presence of host E1 ubiquitin-activating enzyme, E2 ubiquitin-conjugating enzyme and ubiquitin.</text>
</comment>
<sequence length="1847" mass="205606">MTTVANASNELSSAYRLIASKTPTWLSHTSPSVHSAMRKALANPPPWLSEARLQQPDIVKALAEQHALLQDAAAEVAQLFRDLPSLEQFARKQLSDALKDQLGFDIDVTATYLLDVRSLAQDPAVDPATAYKQATRSLLHYALRNFEASAALPGGMDNDEALLKKSVILDHKGFMGTVPIHNALELQPERFAQLCRTLDVGGQYQALLQAIYFDNADNRSTNPDTYAKLAQVQRCRFILSLHLAYLKGDIGKALYTAALAAPLDQPLSASPLSFSVVSLWDAQLTDLRLIHFADAGGAPVVALYVPADPQTPLQQFPSLAACEATLRDRLLGDIGYLDHCLKERDKAMIQQKLLDRLLPLKLSVRGTYERTPDPQAQLHLQTRQLTGSLLQGLVTERVFRHEQDAAFHAMPTAIIDVISAVKHREHLLAQSLTALNVAGFFVPVLGEVMLGVCALQLSYEVYEGIESWRHDDREKAHAYLMDVVENVALMAAFAAGSHAIGSGLEAAIGKPGAEGVTEPPQEPSPVDTPSWIEELETVEPEEGQLRLWRPDLTPYAQDISLPADLEPDALGLYQHDGRSWLRLPGQTYEVSRGAADAQFRILHPSRPSAYAPPLRHNGAGAWLHGLDRPREWQGLELFRRLGHLSASFDDVSALRILQITDSDQAALRRILSENQRLPAALEDSMVRFNLDQQLRTTLTEPGQLQAEFARQYRLQSLSQSQGATVIVHQYPHLPVPIIEELLRHASPVEAQALSTGKIPRRLGEEIRVYQQHVRLNRAYEGLYLQSVRNWDSDRLILRCLQQLPGWPADLALRLEQRITSPLSVDSIGPQDAQQPVTLISVAAGYLCIDPASDAAPQVHSSLYGALLQALPATLQQSLASAGFTDEQQLREFVQQVPLMPREALREMLAMQPVRLGYRSPMRLADGRLGYPLGGGGGLAGGFTRHALLRLVRLTGLPEHTAWSADQILNHLLDSGMNRADINALLQRLLEQRGTLRSRLDDWRSGHADASAEADTLTQLADQFMQHWHDSALPSLAGEPPTLRLQAVNLARFPENLPDFFGASVRHLYLIEPGFGSTTDWTVHERQLINLFRQFPELRTLEISRPYTAQAAPSQLLFGVPLIGQYFPALESLSVTNQNLPLSGVDIESLASLSQLRRLELSGNRLSARYQADFSVLNLDFLGLERMQFDHWPQGLSSDALVQIRELSLRDNQIRTLPSYLLGDEPGIGPGPTILLQGNPIIDEQLLRVMLHQDQMSSRIEADLSPALSARLLEHTQRRQELRDALDNWSNASSSAAPLAQPVITGRNRLSAVINAFWRSQELGMTRATLRLENTDVADFPPQLPGFFYERVRNLSLARMSGSTAQLERFFSRFTRLESLRIVEHAQATQDLPNALLRLPQLNYLSIRDMGLEIDERMLATIARLSQLTALELAGNRLAAIAEAPPGLRNLRRLELNNMGIQQWPSWVDGVLPLELLDLSENELTELPDHILSNLDNDFPVSSISLFGNPLTHDTMFRARTSSDSQRSFTFAMDVPEGLLLMTSSDDEMAGGHLHNPILPIAGDEPRLADWLLGSAMENEALTDAWLQLEQGGDAQHLLAMVGRLQQAAPFRNGSTRVAFSQRIRKVLVAAVVSASDRLLLNAVAEEALVDPATGNQTCHDGALLVFQNLELLIDQQRLLTEAADSEQSLYSELRRLYRLHRLDEIARGNAKGRDEAEVRLAYRRGLNQELKLGVPDDNMLYEAFADVSRNELALTVDLVQRDERAEPFLDYAVANSEWQRYLRVTHAERFAAIEQRYQEQVLALPDQFPDRPLEQLTAEYQALADDKQARERLLVRELTILANPDRS</sequence>
<dbReference type="Pfam" id="PF14496">
    <property type="entry name" value="NEL"/>
    <property type="match status" value="1"/>
</dbReference>
<proteinExistence type="inferred from homology"/>
<evidence type="ECO:0000313" key="8">
    <source>
        <dbReference type="EMBL" id="MEK2609698.1"/>
    </source>
</evidence>
<dbReference type="InterPro" id="IPR032675">
    <property type="entry name" value="LRR_dom_sf"/>
</dbReference>
<feature type="domain" description="NEL" evidence="7">
    <location>
        <begin position="1562"/>
        <end position="1847"/>
    </location>
</feature>
<reference evidence="8 9" key="1">
    <citation type="submission" date="2024-03" db="EMBL/GenBank/DDBJ databases">
        <title>Screening, Identification and Application of a Plant Lactobacillus Strain.</title>
        <authorList>
            <person name="Li Y.L."/>
        </authorList>
    </citation>
    <scope>NUCLEOTIDE SEQUENCE [LARGE SCALE GENOMIC DNA]</scope>
    <source>
        <strain evidence="8 9">JDB</strain>
    </source>
</reference>
<dbReference type="InterPro" id="IPR003591">
    <property type="entry name" value="Leu-rich_rpt_typical-subtyp"/>
</dbReference>
<keyword evidence="6" id="KW-0833">Ubl conjugation pathway</keyword>
<dbReference type="PROSITE" id="PS51450">
    <property type="entry name" value="LRR"/>
    <property type="match status" value="1"/>
</dbReference>
<dbReference type="PROSITE" id="PS52053">
    <property type="entry name" value="NEL"/>
    <property type="match status" value="1"/>
</dbReference>
<comment type="caution">
    <text evidence="8">The sequence shown here is derived from an EMBL/GenBank/DDBJ whole genome shotgun (WGS) entry which is preliminary data.</text>
</comment>
<keyword evidence="6" id="KW-0808">Transferase</keyword>
<evidence type="ECO:0000256" key="4">
    <source>
        <dbReference type="ARBA" id="ARBA00022737"/>
    </source>
</evidence>